<dbReference type="EMBL" id="JACJID010000009">
    <property type="protein sequence ID" value="MBA8931483.1"/>
    <property type="molecule type" value="Genomic_DNA"/>
</dbReference>
<proteinExistence type="predicted"/>
<reference evidence="3 4" key="1">
    <citation type="submission" date="2020-08" db="EMBL/GenBank/DDBJ databases">
        <title>Genomic Encyclopedia of Archaeal and Bacterial Type Strains, Phase II (KMG-II): from individual species to whole genera.</title>
        <authorList>
            <person name="Goeker M."/>
        </authorList>
    </citation>
    <scope>NUCLEOTIDE SEQUENCE [LARGE SCALE GENOMIC DNA]</scope>
    <source>
        <strain evidence="3 4">DSM 43850</strain>
    </source>
</reference>
<evidence type="ECO:0000313" key="4">
    <source>
        <dbReference type="Proteomes" id="UP000517916"/>
    </source>
</evidence>
<keyword evidence="4" id="KW-1185">Reference proteome</keyword>
<evidence type="ECO:0008006" key="5">
    <source>
        <dbReference type="Google" id="ProtNLM"/>
    </source>
</evidence>
<dbReference type="Proteomes" id="UP000517916">
    <property type="component" value="Unassembled WGS sequence"/>
</dbReference>
<organism evidence="3 4">
    <name type="scientific">Kutzneria viridogrisea</name>
    <dbReference type="NCBI Taxonomy" id="47990"/>
    <lineage>
        <taxon>Bacteria</taxon>
        <taxon>Bacillati</taxon>
        <taxon>Actinomycetota</taxon>
        <taxon>Actinomycetes</taxon>
        <taxon>Pseudonocardiales</taxon>
        <taxon>Pseudonocardiaceae</taxon>
        <taxon>Kutzneria</taxon>
    </lineage>
</organism>
<gene>
    <name evidence="3" type="ORF">BC739_008735</name>
</gene>
<feature type="signal peptide" evidence="2">
    <location>
        <begin position="1"/>
        <end position="19"/>
    </location>
</feature>
<keyword evidence="2" id="KW-0732">Signal</keyword>
<evidence type="ECO:0000256" key="2">
    <source>
        <dbReference type="SAM" id="SignalP"/>
    </source>
</evidence>
<protein>
    <recommendedName>
        <fullName evidence="5">Peptidase A2 domain-containing protein</fullName>
    </recommendedName>
</protein>
<accession>A0ABR6BX48</accession>
<feature type="chain" id="PRO_5045163938" description="Peptidase A2 domain-containing protein" evidence="2">
    <location>
        <begin position="20"/>
        <end position="738"/>
    </location>
</feature>
<name>A0ABR6BX48_9PSEU</name>
<dbReference type="RefSeq" id="WP_025361323.1">
    <property type="nucleotide sequence ID" value="NZ_BAAABQ010000009.1"/>
</dbReference>
<feature type="region of interest" description="Disordered" evidence="1">
    <location>
        <begin position="704"/>
        <end position="738"/>
    </location>
</feature>
<sequence>MVTAATAAVVAASAPAAFAATAASPKIDLKVLVVTDGGPAVSAISQQLSLEGVPQTIVDLNNASRPQLTAAFLSGTAEAKFQSVVLPNQAPAGLSAAELTALTTYESSYGIRQVDAYVYPTAAVGLNAPSYSGQLDGVTASVTAAGKATGAFPYLSGSVKFEDRSPAVAESYGYLSTPATPATGTSFTPLVTAPIAGSSTAGVLSGVYTSGTRSELVNTFVYNANQHQFQALAHGMVTWMTKGVHLGLNRNYFNVDIDDVFLADDQWNTEAKCTPGDVDCPIPTPGQNGPAANPVRMTPADVDYLANWQKQNNFKFEMLFNGGGSADVIADSGSDPTLTQFKKYANQFHWVNHTYTHEFLGCTQNVTVVPWQCTVDASGNTVYMSQADISSQISQNNTWAQQNGFSGYQDRSELVTGEHSGLFVLPQQPNDNPNLAPALKANGIKWAGADASRQPVQRQLTGSSALTVPRHPVDVYYNVSTAAQEIDEYNWLYTSRADGGSGICTDNPATTTCIAPLNATTGFTDYIVPLNTQIVVGHLLGNDADPHYMHQSNLAGDRLAYSLVGSVLAAYRGEFAANTPVVQQNLAAAGQTMANQAAWQKALLGGTASAYTLNGRVYVSAPSGLQVPITVPDGTTDCGLLCTGILAQPYGTAYSAEKSRWQNGSVTLILPKSATTASTTSTTATLPSTTSAAPKAYVPPAVVTTPEQATPLQPTKRGLSVPTAKSGKPQLTLPKHHR</sequence>
<comment type="caution">
    <text evidence="3">The sequence shown here is derived from an EMBL/GenBank/DDBJ whole genome shotgun (WGS) entry which is preliminary data.</text>
</comment>
<evidence type="ECO:0000256" key="1">
    <source>
        <dbReference type="SAM" id="MobiDB-lite"/>
    </source>
</evidence>
<evidence type="ECO:0000313" key="3">
    <source>
        <dbReference type="EMBL" id="MBA8931483.1"/>
    </source>
</evidence>